<gene>
    <name evidence="2" type="ORF">LITE_LOCUS32408</name>
</gene>
<accession>A0AAV0NAI9</accession>
<evidence type="ECO:0000256" key="1">
    <source>
        <dbReference type="SAM" id="Coils"/>
    </source>
</evidence>
<evidence type="ECO:0000313" key="2">
    <source>
        <dbReference type="EMBL" id="CAI0455602.1"/>
    </source>
</evidence>
<feature type="coiled-coil region" evidence="1">
    <location>
        <begin position="231"/>
        <end position="265"/>
    </location>
</feature>
<evidence type="ECO:0000313" key="3">
    <source>
        <dbReference type="Proteomes" id="UP001154282"/>
    </source>
</evidence>
<proteinExistence type="predicted"/>
<name>A0AAV0NAI9_9ROSI</name>
<protein>
    <submittedName>
        <fullName evidence="2">Uncharacterized protein</fullName>
    </submittedName>
</protein>
<reference evidence="2" key="1">
    <citation type="submission" date="2022-08" db="EMBL/GenBank/DDBJ databases">
        <authorList>
            <person name="Gutierrez-Valencia J."/>
        </authorList>
    </citation>
    <scope>NUCLEOTIDE SEQUENCE</scope>
</reference>
<organism evidence="2 3">
    <name type="scientific">Linum tenue</name>
    <dbReference type="NCBI Taxonomy" id="586396"/>
    <lineage>
        <taxon>Eukaryota</taxon>
        <taxon>Viridiplantae</taxon>
        <taxon>Streptophyta</taxon>
        <taxon>Embryophyta</taxon>
        <taxon>Tracheophyta</taxon>
        <taxon>Spermatophyta</taxon>
        <taxon>Magnoliopsida</taxon>
        <taxon>eudicotyledons</taxon>
        <taxon>Gunneridae</taxon>
        <taxon>Pentapetalae</taxon>
        <taxon>rosids</taxon>
        <taxon>fabids</taxon>
        <taxon>Malpighiales</taxon>
        <taxon>Linaceae</taxon>
        <taxon>Linum</taxon>
    </lineage>
</organism>
<sequence length="441" mass="49985">MDHSEKKISNDDSDICRQALIPNAVSFLIISPELPDNFVYKSCLIKSFSKIPTKILNPNKTQSDKHTYARQETNRMLMAPFELNSTIHFVASSDSRTIDVYELTTSKDSPPSAVKATDWKIVANVTVTSHHQQEGDGYVTALKLFDEVITGRDLRNLAEDLSRFHFYVNPLGNTFIHVSAGGGEFIHPAFGVQFFRLNDTFNWSQYGAFNPPPAEAKLWHTRHGFSEGDAVVDYKKQLKAKDEKLVELKTELRSKTADLESEKRELDKYRKWCSDFRYRYRDTISASEAAAKIRRRRVKVARSTFVSLSPPVVPNSPVRCRVPSFKEEAIDAFWLLDEDCGGFPPPPAVQVWTADGKFDAENWWCIKANRRVQGGGETTMLVYYDGKFDYAEFYNPMTSRRERVPVPYKVMGECWGLIGILASGTSRLPGRLGLCSFTAGK</sequence>
<keyword evidence="3" id="KW-1185">Reference proteome</keyword>
<dbReference type="EMBL" id="CAMGYJ010000008">
    <property type="protein sequence ID" value="CAI0455602.1"/>
    <property type="molecule type" value="Genomic_DNA"/>
</dbReference>
<dbReference type="Proteomes" id="UP001154282">
    <property type="component" value="Unassembled WGS sequence"/>
</dbReference>
<comment type="caution">
    <text evidence="2">The sequence shown here is derived from an EMBL/GenBank/DDBJ whole genome shotgun (WGS) entry which is preliminary data.</text>
</comment>
<keyword evidence="1" id="KW-0175">Coiled coil</keyword>
<dbReference type="AlphaFoldDB" id="A0AAV0NAI9"/>